<keyword evidence="1" id="KW-0175">Coiled coil</keyword>
<accession>A0ABT1F1B8</accession>
<protein>
    <submittedName>
        <fullName evidence="3">Uncharacterized protein</fullName>
    </submittedName>
</protein>
<dbReference type="EMBL" id="JAMYZZ010000018">
    <property type="protein sequence ID" value="MCP1258948.1"/>
    <property type="molecule type" value="Genomic_DNA"/>
</dbReference>
<evidence type="ECO:0000313" key="4">
    <source>
        <dbReference type="Proteomes" id="UP001523528"/>
    </source>
</evidence>
<reference evidence="3 4" key="1">
    <citation type="submission" date="2022-06" db="EMBL/GenBank/DDBJ databases">
        <title>Acetobacer genomes from food samples.</title>
        <authorList>
            <person name="Sombolestani A."/>
        </authorList>
    </citation>
    <scope>NUCLEOTIDE SEQUENCE [LARGE SCALE GENOMIC DNA]</scope>
    <source>
        <strain evidence="3 4">R-83285</strain>
    </source>
</reference>
<keyword evidence="4" id="KW-1185">Reference proteome</keyword>
<dbReference type="RefSeq" id="WP_165992283.1">
    <property type="nucleotide sequence ID" value="NZ_JAMYZY010000018.1"/>
</dbReference>
<feature type="compositionally biased region" description="Polar residues" evidence="2">
    <location>
        <begin position="1"/>
        <end position="14"/>
    </location>
</feature>
<feature type="region of interest" description="Disordered" evidence="2">
    <location>
        <begin position="286"/>
        <end position="326"/>
    </location>
</feature>
<evidence type="ECO:0000313" key="3">
    <source>
        <dbReference type="EMBL" id="MCP1258948.1"/>
    </source>
</evidence>
<evidence type="ECO:0000256" key="2">
    <source>
        <dbReference type="SAM" id="MobiDB-lite"/>
    </source>
</evidence>
<feature type="compositionally biased region" description="Polar residues" evidence="2">
    <location>
        <begin position="22"/>
        <end position="36"/>
    </location>
</feature>
<comment type="caution">
    <text evidence="3">The sequence shown here is derived from an EMBL/GenBank/DDBJ whole genome shotgun (WGS) entry which is preliminary data.</text>
</comment>
<organism evidence="3 4">
    <name type="scientific">Acetobacter lambici</name>
    <dbReference type="NCBI Taxonomy" id="1332824"/>
    <lineage>
        <taxon>Bacteria</taxon>
        <taxon>Pseudomonadati</taxon>
        <taxon>Pseudomonadota</taxon>
        <taxon>Alphaproteobacteria</taxon>
        <taxon>Acetobacterales</taxon>
        <taxon>Acetobacteraceae</taxon>
        <taxon>Acetobacter</taxon>
    </lineage>
</organism>
<name>A0ABT1F1B8_9PROT</name>
<sequence>MTIQPENSSVTMLRTNPPENPGPNSRQGSTQTNTAGFSPPPPKEDGSPELSSSTRTDTDAVKPTSTFKLAKLKNPACLLVASAATIFIGVKATGFQIPSMGQNSTKAVAAVQPIQSGPRNTSDITPPDMAPIPIIPAAHKPLLPPPSPHIETVPAQIKTPLQPLLVPPSHPLADATAIVSPSEEGRESTQQTIPDGHSIPDSHFENRMDTAAALNPPAIVQPQNQDSASDRLFIEMHRQLADMSNQMKELQTKLDTTQQALNDRVSTGLGKIDGRLDELQHREDLIESQKRPEPTSSSPGATPKAGLPADAKANPVSPAANEHHAVKKVTKDPAPAPLPHYSVQAGAPDIAILMDSSGTPLRVQPGSNIDGWGNVLAVMPSGNGWVVKTEHGIIR</sequence>
<proteinExistence type="predicted"/>
<gene>
    <name evidence="3" type="ORF">NKW50_10140</name>
</gene>
<feature type="region of interest" description="Disordered" evidence="2">
    <location>
        <begin position="1"/>
        <end position="60"/>
    </location>
</feature>
<dbReference type="Proteomes" id="UP001523528">
    <property type="component" value="Unassembled WGS sequence"/>
</dbReference>
<evidence type="ECO:0000256" key="1">
    <source>
        <dbReference type="SAM" id="Coils"/>
    </source>
</evidence>
<feature type="coiled-coil region" evidence="1">
    <location>
        <begin position="233"/>
        <end position="260"/>
    </location>
</feature>